<proteinExistence type="inferred from homology"/>
<reference evidence="11" key="1">
    <citation type="submission" date="2013-12" db="EMBL/GenBank/DDBJ databases">
        <authorList>
            <person name="Genoscope - CEA"/>
        </authorList>
    </citation>
    <scope>NUCLEOTIDE SEQUENCE</scope>
    <source>
        <strain evidence="11">CBS 1993</strain>
    </source>
</reference>
<dbReference type="GO" id="GO:0034476">
    <property type="term" value="P:U5 snRNA 3'-end processing"/>
    <property type="evidence" value="ECO:0007669"/>
    <property type="project" value="TreeGrafter"/>
</dbReference>
<dbReference type="GO" id="GO:0035925">
    <property type="term" value="F:mRNA 3'-UTR AU-rich region binding"/>
    <property type="evidence" value="ECO:0007669"/>
    <property type="project" value="TreeGrafter"/>
</dbReference>
<dbReference type="InterPro" id="IPR050590">
    <property type="entry name" value="Exosome_comp_Rrp42_subfam"/>
</dbReference>
<evidence type="ECO:0000256" key="8">
    <source>
        <dbReference type="ARBA" id="ARBA00023242"/>
    </source>
</evidence>
<evidence type="ECO:0000256" key="6">
    <source>
        <dbReference type="ARBA" id="ARBA00022835"/>
    </source>
</evidence>
<evidence type="ECO:0000256" key="9">
    <source>
        <dbReference type="ARBA" id="ARBA00030617"/>
    </source>
</evidence>
<evidence type="ECO:0000259" key="10">
    <source>
        <dbReference type="Pfam" id="PF01138"/>
    </source>
</evidence>
<dbReference type="CDD" id="cd11358">
    <property type="entry name" value="RNase_PH"/>
    <property type="match status" value="1"/>
</dbReference>
<dbReference type="GO" id="GO:0005654">
    <property type="term" value="C:nucleoplasm"/>
    <property type="evidence" value="ECO:0007669"/>
    <property type="project" value="EnsemblFungi"/>
</dbReference>
<keyword evidence="12" id="KW-1185">Reference proteome</keyword>
<evidence type="ECO:0000313" key="11">
    <source>
        <dbReference type="EMBL" id="CDK25145.1"/>
    </source>
</evidence>
<evidence type="ECO:0000256" key="4">
    <source>
        <dbReference type="ARBA" id="ARBA00022490"/>
    </source>
</evidence>
<keyword evidence="7" id="KW-0694">RNA-binding</keyword>
<keyword evidence="6" id="KW-0271">Exosome</keyword>
<dbReference type="GO" id="GO:0006397">
    <property type="term" value="P:mRNA processing"/>
    <property type="evidence" value="ECO:0007669"/>
    <property type="project" value="EnsemblFungi"/>
</dbReference>
<comment type="similarity">
    <text evidence="3">Belongs to the RNase PH family.</text>
</comment>
<dbReference type="InterPro" id="IPR020568">
    <property type="entry name" value="Ribosomal_Su5_D2-typ_SF"/>
</dbReference>
<comment type="subcellular location">
    <subcellularLocation>
        <location evidence="1">Cytoplasm</location>
    </subcellularLocation>
    <subcellularLocation>
        <location evidence="2">Nucleus</location>
        <location evidence="2">Nucleolus</location>
    </subcellularLocation>
</comment>
<organism evidence="11 12">
    <name type="scientific">Kuraishia capsulata CBS 1993</name>
    <dbReference type="NCBI Taxonomy" id="1382522"/>
    <lineage>
        <taxon>Eukaryota</taxon>
        <taxon>Fungi</taxon>
        <taxon>Dikarya</taxon>
        <taxon>Ascomycota</taxon>
        <taxon>Saccharomycotina</taxon>
        <taxon>Pichiomycetes</taxon>
        <taxon>Pichiales</taxon>
        <taxon>Pichiaceae</taxon>
        <taxon>Kuraishia</taxon>
    </lineage>
</organism>
<dbReference type="GO" id="GO:0034473">
    <property type="term" value="P:U1 snRNA 3'-end processing"/>
    <property type="evidence" value="ECO:0007669"/>
    <property type="project" value="TreeGrafter"/>
</dbReference>
<evidence type="ECO:0000256" key="3">
    <source>
        <dbReference type="ARBA" id="ARBA00006678"/>
    </source>
</evidence>
<dbReference type="GO" id="GO:0071028">
    <property type="term" value="P:nuclear mRNA surveillance"/>
    <property type="evidence" value="ECO:0007669"/>
    <property type="project" value="TreeGrafter"/>
</dbReference>
<protein>
    <recommendedName>
        <fullName evidence="9">Ribosomal RNA-processing protein 43</fullName>
    </recommendedName>
</protein>
<dbReference type="InterPro" id="IPR027408">
    <property type="entry name" value="PNPase/RNase_PH_dom_sf"/>
</dbReference>
<dbReference type="InterPro" id="IPR001247">
    <property type="entry name" value="ExoRNase_PH_dom1"/>
</dbReference>
<dbReference type="STRING" id="1382522.W6MTN2"/>
<evidence type="ECO:0000256" key="7">
    <source>
        <dbReference type="ARBA" id="ARBA00022884"/>
    </source>
</evidence>
<dbReference type="PANTHER" id="PTHR11097">
    <property type="entry name" value="EXOSOME COMPLEX EXONUCLEASE RIBOSOMAL RNA PROCESSING PROTEIN"/>
    <property type="match status" value="1"/>
</dbReference>
<dbReference type="GO" id="GO:0071035">
    <property type="term" value="P:nuclear polyadenylation-dependent rRNA catabolic process"/>
    <property type="evidence" value="ECO:0007669"/>
    <property type="project" value="EnsemblFungi"/>
</dbReference>
<dbReference type="GO" id="GO:0016075">
    <property type="term" value="P:rRNA catabolic process"/>
    <property type="evidence" value="ECO:0007669"/>
    <property type="project" value="TreeGrafter"/>
</dbReference>
<dbReference type="GO" id="GO:0071038">
    <property type="term" value="P:TRAMP-dependent tRNA surveillance pathway"/>
    <property type="evidence" value="ECO:0007669"/>
    <property type="project" value="EnsemblFungi"/>
</dbReference>
<dbReference type="GO" id="GO:0005730">
    <property type="term" value="C:nucleolus"/>
    <property type="evidence" value="ECO:0007669"/>
    <property type="project" value="UniProtKB-SubCell"/>
</dbReference>
<dbReference type="GO" id="GO:0000467">
    <property type="term" value="P:exonucleolytic trimming to generate mature 3'-end of 5.8S rRNA from tricistronic rRNA transcript (SSU-rRNA, 5.8S rRNA, LSU-rRNA)"/>
    <property type="evidence" value="ECO:0007669"/>
    <property type="project" value="EnsemblFungi"/>
</dbReference>
<name>W6MTN2_9ASCO</name>
<keyword evidence="5" id="KW-0698">rRNA processing</keyword>
<accession>W6MTN2</accession>
<dbReference type="GO" id="GO:0000177">
    <property type="term" value="C:cytoplasmic exosome (RNase complex)"/>
    <property type="evidence" value="ECO:0007669"/>
    <property type="project" value="EnsemblFungi"/>
</dbReference>
<evidence type="ECO:0000313" key="12">
    <source>
        <dbReference type="Proteomes" id="UP000019384"/>
    </source>
</evidence>
<dbReference type="RefSeq" id="XP_022457157.1">
    <property type="nucleotide sequence ID" value="XM_022605716.1"/>
</dbReference>
<dbReference type="PANTHER" id="PTHR11097:SF9">
    <property type="entry name" value="EXOSOME COMPLEX COMPONENT RRP43"/>
    <property type="match status" value="1"/>
</dbReference>
<dbReference type="GO" id="GO:0071042">
    <property type="term" value="P:nuclear polyadenylation-dependent mRNA catabolic process"/>
    <property type="evidence" value="ECO:0007669"/>
    <property type="project" value="EnsemblFungi"/>
</dbReference>
<keyword evidence="8" id="KW-0539">Nucleus</keyword>
<dbReference type="OrthoDB" id="45882at2759"/>
<evidence type="ECO:0000256" key="5">
    <source>
        <dbReference type="ARBA" id="ARBA00022552"/>
    </source>
</evidence>
<dbReference type="EMBL" id="HG793125">
    <property type="protein sequence ID" value="CDK25145.1"/>
    <property type="molecule type" value="Genomic_DNA"/>
</dbReference>
<dbReference type="Gene3D" id="3.30.230.70">
    <property type="entry name" value="GHMP Kinase, N-terminal domain"/>
    <property type="match status" value="1"/>
</dbReference>
<dbReference type="Proteomes" id="UP000019384">
    <property type="component" value="Unassembled WGS sequence"/>
</dbReference>
<reference evidence="11" key="2">
    <citation type="submission" date="2014-02" db="EMBL/GenBank/DDBJ databases">
        <title>Complete DNA sequence of /Kuraishia capsulata/ illustrates novel genomic features among budding yeasts (/Saccharomycotina/).</title>
        <authorList>
            <person name="Morales L."/>
            <person name="Noel B."/>
            <person name="Porcel B."/>
            <person name="Marcet-Houben M."/>
            <person name="Hullo M-F."/>
            <person name="Sacerdot C."/>
            <person name="Tekaia F."/>
            <person name="Leh-Louis V."/>
            <person name="Despons L."/>
            <person name="Khanna V."/>
            <person name="Aury J-M."/>
            <person name="Barbe V."/>
            <person name="Couloux A."/>
            <person name="Labadie K."/>
            <person name="Pelletier E."/>
            <person name="Souciet J-L."/>
            <person name="Boekhout T."/>
            <person name="Gabaldon T."/>
            <person name="Wincker P."/>
            <person name="Dujon B."/>
        </authorList>
    </citation>
    <scope>NUCLEOTIDE SEQUENCE</scope>
    <source>
        <strain evidence="11">CBS 1993</strain>
    </source>
</reference>
<evidence type="ECO:0000256" key="1">
    <source>
        <dbReference type="ARBA" id="ARBA00004496"/>
    </source>
</evidence>
<dbReference type="Pfam" id="PF01138">
    <property type="entry name" value="RNase_PH"/>
    <property type="match status" value="1"/>
</dbReference>
<gene>
    <name evidence="11" type="ORF">KUCA_T00001112001</name>
</gene>
<sequence length="370" mass="40554">MTSETATAANSLKLMPDVLARVAPDVSLQKHLHLGLRPCLRKFEEFRHVTVDKTGLGKYETEDKNGNILGSSVVKSGDTIVLCGITGGIVEDEQEAIDDYRLKLEDGIISNEETASSSRKNATVYPVVQIESGRTGPPSEEEMILSQRLHDTLLSSGILNTEDLKISLSLKSRDENGEVSIIGPDQFEAKKSYSFVLYASIQVFSRSGPMFDLCWGSLVAALRNTFLPQVYVDEDQLDIRMPVRSKGGEKATISEEYKLVCDNAKATKLVIDESMISWSSTFGVVTVHSKDGDIDMDSGDVANEDVLLADLEGEVEDTTVDRRIHVVTNGQTLTSVTITGGSEGVPIPRDMIRKAIEQAKRRSNDLVQKL</sequence>
<dbReference type="HOGENOM" id="CLU_065411_0_0_1"/>
<keyword evidence="4" id="KW-0963">Cytoplasm</keyword>
<dbReference type="GO" id="GO:0034475">
    <property type="term" value="P:U4 snRNA 3'-end processing"/>
    <property type="evidence" value="ECO:0007669"/>
    <property type="project" value="TreeGrafter"/>
</dbReference>
<dbReference type="GeneID" id="34518545"/>
<dbReference type="GO" id="GO:0000176">
    <property type="term" value="C:nuclear exosome (RNase complex)"/>
    <property type="evidence" value="ECO:0007669"/>
    <property type="project" value="EnsemblFungi"/>
</dbReference>
<dbReference type="AlphaFoldDB" id="W6MTN2"/>
<evidence type="ECO:0000256" key="2">
    <source>
        <dbReference type="ARBA" id="ARBA00004604"/>
    </source>
</evidence>
<feature type="domain" description="Exoribonuclease phosphorolytic" evidence="10">
    <location>
        <begin position="70"/>
        <end position="228"/>
    </location>
</feature>
<dbReference type="SUPFAM" id="SSF54211">
    <property type="entry name" value="Ribosomal protein S5 domain 2-like"/>
    <property type="match status" value="1"/>
</dbReference>